<dbReference type="InterPro" id="IPR023213">
    <property type="entry name" value="CAT-like_dom_sf"/>
</dbReference>
<evidence type="ECO:0000256" key="2">
    <source>
        <dbReference type="ARBA" id="ARBA00022553"/>
    </source>
</evidence>
<dbReference type="SUPFAM" id="SSF56801">
    <property type="entry name" value="Acetyl-CoA synthetase-like"/>
    <property type="match status" value="2"/>
</dbReference>
<dbReference type="Gene3D" id="1.10.1200.10">
    <property type="entry name" value="ACP-like"/>
    <property type="match status" value="1"/>
</dbReference>
<dbReference type="GO" id="GO:0005737">
    <property type="term" value="C:cytoplasm"/>
    <property type="evidence" value="ECO:0007669"/>
    <property type="project" value="TreeGrafter"/>
</dbReference>
<dbReference type="EMBL" id="JAAAID010002571">
    <property type="protein sequence ID" value="KAG0006682.1"/>
    <property type="molecule type" value="Genomic_DNA"/>
</dbReference>
<dbReference type="PROSITE" id="PS00455">
    <property type="entry name" value="AMP_BINDING"/>
    <property type="match status" value="2"/>
</dbReference>
<dbReference type="PROSITE" id="PS50075">
    <property type="entry name" value="CARRIER"/>
    <property type="match status" value="1"/>
</dbReference>
<keyword evidence="2" id="KW-0597">Phosphoprotein</keyword>
<dbReference type="NCBIfam" id="TIGR01733">
    <property type="entry name" value="AA-adenyl-dom"/>
    <property type="match status" value="1"/>
</dbReference>
<dbReference type="SUPFAM" id="SSF47336">
    <property type="entry name" value="ACP-like"/>
    <property type="match status" value="1"/>
</dbReference>
<evidence type="ECO:0000313" key="6">
    <source>
        <dbReference type="EMBL" id="KAG0006682.1"/>
    </source>
</evidence>
<dbReference type="InterPro" id="IPR001242">
    <property type="entry name" value="Condensation_dom"/>
</dbReference>
<dbReference type="FunFam" id="3.30.300.30:FF:000010">
    <property type="entry name" value="Enterobactin synthetase component F"/>
    <property type="match status" value="1"/>
</dbReference>
<dbReference type="Gene3D" id="2.30.38.10">
    <property type="entry name" value="Luciferase, Domain 3"/>
    <property type="match status" value="1"/>
</dbReference>
<dbReference type="CDD" id="cd19544">
    <property type="entry name" value="E-C_NRPS"/>
    <property type="match status" value="1"/>
</dbReference>
<dbReference type="Gene3D" id="3.40.50.12780">
    <property type="entry name" value="N-terminal domain of ligase-like"/>
    <property type="match status" value="1"/>
</dbReference>
<name>A0A9P6MKR0_9FUNG</name>
<keyword evidence="7" id="KW-1185">Reference proteome</keyword>
<comment type="caution">
    <text evidence="6">The sequence shown here is derived from an EMBL/GenBank/DDBJ whole genome shotgun (WGS) entry which is preliminary data.</text>
</comment>
<dbReference type="Gene3D" id="3.40.50.980">
    <property type="match status" value="2"/>
</dbReference>
<comment type="similarity">
    <text evidence="4">Belongs to the NRP synthetase family.</text>
</comment>
<accession>A0A9P6MKR0</accession>
<dbReference type="SUPFAM" id="SSF52777">
    <property type="entry name" value="CoA-dependent acyltransferases"/>
    <property type="match status" value="2"/>
</dbReference>
<keyword evidence="1" id="KW-0596">Phosphopantetheine</keyword>
<dbReference type="FunFam" id="3.40.50.980:FF:000001">
    <property type="entry name" value="Non-ribosomal peptide synthetase"/>
    <property type="match status" value="2"/>
</dbReference>
<evidence type="ECO:0000313" key="7">
    <source>
        <dbReference type="Proteomes" id="UP000703661"/>
    </source>
</evidence>
<keyword evidence="3" id="KW-0436">Ligase</keyword>
<dbReference type="Gene3D" id="3.30.559.30">
    <property type="entry name" value="Nonribosomal peptide synthetase, condensation domain"/>
    <property type="match status" value="1"/>
</dbReference>
<dbReference type="Pfam" id="PF00668">
    <property type="entry name" value="Condensation"/>
    <property type="match status" value="1"/>
</dbReference>
<dbReference type="GO" id="GO:0043041">
    <property type="term" value="P:amino acid activation for nonribosomal peptide biosynthetic process"/>
    <property type="evidence" value="ECO:0007669"/>
    <property type="project" value="TreeGrafter"/>
</dbReference>
<evidence type="ECO:0000256" key="4">
    <source>
        <dbReference type="ARBA" id="ARBA00029454"/>
    </source>
</evidence>
<dbReference type="InterPro" id="IPR045851">
    <property type="entry name" value="AMP-bd_C_sf"/>
</dbReference>
<dbReference type="Proteomes" id="UP000703661">
    <property type="component" value="Unassembled WGS sequence"/>
</dbReference>
<evidence type="ECO:0000259" key="5">
    <source>
        <dbReference type="PROSITE" id="PS50075"/>
    </source>
</evidence>
<proteinExistence type="inferred from homology"/>
<dbReference type="Gene3D" id="3.30.559.10">
    <property type="entry name" value="Chloramphenicol acetyltransferase-like domain"/>
    <property type="match status" value="1"/>
</dbReference>
<dbReference type="PANTHER" id="PTHR45527">
    <property type="entry name" value="NONRIBOSOMAL PEPTIDE SYNTHETASE"/>
    <property type="match status" value="1"/>
</dbReference>
<dbReference type="Gene3D" id="3.30.300.30">
    <property type="match status" value="1"/>
</dbReference>
<dbReference type="Pfam" id="PF13193">
    <property type="entry name" value="AMP-binding_C"/>
    <property type="match status" value="1"/>
</dbReference>
<organism evidence="6 7">
    <name type="scientific">Entomortierella chlamydospora</name>
    <dbReference type="NCBI Taxonomy" id="101097"/>
    <lineage>
        <taxon>Eukaryota</taxon>
        <taxon>Fungi</taxon>
        <taxon>Fungi incertae sedis</taxon>
        <taxon>Mucoromycota</taxon>
        <taxon>Mortierellomycotina</taxon>
        <taxon>Mortierellomycetes</taxon>
        <taxon>Mortierellales</taxon>
        <taxon>Mortierellaceae</taxon>
        <taxon>Entomortierella</taxon>
    </lineage>
</organism>
<dbReference type="InterPro" id="IPR020845">
    <property type="entry name" value="AMP-binding_CS"/>
</dbReference>
<dbReference type="InterPro" id="IPR010071">
    <property type="entry name" value="AA_adenyl_dom"/>
</dbReference>
<dbReference type="FunFam" id="1.10.1200.10:FF:000005">
    <property type="entry name" value="Nonribosomal peptide synthetase 1"/>
    <property type="match status" value="1"/>
</dbReference>
<dbReference type="GO" id="GO:0016874">
    <property type="term" value="F:ligase activity"/>
    <property type="evidence" value="ECO:0007669"/>
    <property type="project" value="UniProtKB-KW"/>
</dbReference>
<feature type="domain" description="Carrier" evidence="5">
    <location>
        <begin position="559"/>
        <end position="633"/>
    </location>
</feature>
<evidence type="ECO:0000256" key="1">
    <source>
        <dbReference type="ARBA" id="ARBA00022450"/>
    </source>
</evidence>
<dbReference type="GO" id="GO:0031177">
    <property type="term" value="F:phosphopantetheine binding"/>
    <property type="evidence" value="ECO:0007669"/>
    <property type="project" value="TreeGrafter"/>
</dbReference>
<protein>
    <recommendedName>
        <fullName evidence="5">Carrier domain-containing protein</fullName>
    </recommendedName>
</protein>
<dbReference type="InterPro" id="IPR000873">
    <property type="entry name" value="AMP-dep_synth/lig_dom"/>
</dbReference>
<dbReference type="GO" id="GO:0044550">
    <property type="term" value="P:secondary metabolite biosynthetic process"/>
    <property type="evidence" value="ECO:0007669"/>
    <property type="project" value="TreeGrafter"/>
</dbReference>
<evidence type="ECO:0000256" key="3">
    <source>
        <dbReference type="ARBA" id="ARBA00022598"/>
    </source>
</evidence>
<dbReference type="InterPro" id="IPR009081">
    <property type="entry name" value="PP-bd_ACP"/>
</dbReference>
<dbReference type="FunFam" id="2.30.38.10:FF:000001">
    <property type="entry name" value="Non-ribosomal peptide synthetase PvdI"/>
    <property type="match status" value="1"/>
</dbReference>
<feature type="non-terminal residue" evidence="6">
    <location>
        <position position="1"/>
    </location>
</feature>
<reference evidence="6" key="1">
    <citation type="journal article" date="2020" name="Fungal Divers.">
        <title>Resolving the Mortierellaceae phylogeny through synthesis of multi-gene phylogenetics and phylogenomics.</title>
        <authorList>
            <person name="Vandepol N."/>
            <person name="Liber J."/>
            <person name="Desiro A."/>
            <person name="Na H."/>
            <person name="Kennedy M."/>
            <person name="Barry K."/>
            <person name="Grigoriev I.V."/>
            <person name="Miller A.N."/>
            <person name="O'Donnell K."/>
            <person name="Stajich J.E."/>
            <person name="Bonito G."/>
        </authorList>
    </citation>
    <scope>NUCLEOTIDE SEQUENCE</scope>
    <source>
        <strain evidence="6">NRRL 2769</strain>
    </source>
</reference>
<dbReference type="InterPro" id="IPR025110">
    <property type="entry name" value="AMP-bd_C"/>
</dbReference>
<sequence>MAVCRYMEQALYSLVIALESSPETPVSCLDVLPAEERTKLLHSWNATNNLYPDQLLVHQIFEQHVNQTPDAIAVEHLERSLTYSDLNAMANQLAHQLNERGLRAGDRVATYFQRSFELIIAQLAIYKIGATYVPVDSKAPVDRQSFILKDSNTCLLLTNAHSDIPSVFDVPLFRFESDLLQKTSVHNIGVTGSGMDVAYIMYTSGSTGVPKGVVVSHRGITRLTINNGYADIGSDDHVAFTANLAFDASTFEVWAPLLNGGRVIIIDSDTFTTPHLLAETLEQHQVTAMFITTALFNQYVHSIGAAMAKLRYILCGGEQENLDSFSTLLKHGGPEHLIHCYGPTETTTFATTYEVKHISDDMDRLPIGRPIGNTYSYVLDKDRRPVPLGAVGELYLGGAGVANGYLNRPDLTAERFLSDPFSNHIGGRMYRTGDLVRYLPDGNLIFIARNDSQVKIRGFRIELGEIQARLEEHELVKEATVVVLGEGAEKRLVAYVVADVQEQLALTLREYLTKHLPEYMVPAAYVRMDKFPVTNNGKIDRRALPEPDSASFVTRDYAAPQGEIEITLAEMWSELLKVERVGREDNFFMLGGHSLLAVQMIGRLHHLGHSLSVRTLFDNPVLSVLASSLTKHQETPEAPPNLITSDTIKITPEMLPLIDLSQDDIDHIVGRTPGGVANIQDIYALSPLQDGILFHHMMATKGDTYLLLGCTAFESRELLDRYINAFQEVVNRHDILRTAIMWENLTSPAQVVLRKATLSVTELSLDPADGPIIEQVAKLYDSREYRIDLSQAPLIRYSVVQNNDGRWILAQLMHHLIGDHSTLDVMEEEIKAFMGGLGESLPDPQSFRNLVAQARMGVSVDEHERFFCQMLQDIDTPSLPYGLSDIYNEGHNVTDTHRMLPQDLNDKLRGHAKRLGVSLAALCHLAWAQVIAATSGQAQVVFGTVLFGRMQGGSGSDRAMGLFINTLPLRVDVGDTGVLSAVRKVQTDLAALLEHEHASLALAQRCSSVPSGMALFSAILNYRHNATSFSQTSIDPGMENVLDHERTNYPFVLSVEDFGSSLGLTAQVVQPYNPSTICEYMHQALHSLAETLEHATETPIQSLGVLPNEEYDLIVRSWNKTETSYPSDRCIHRLFEDQAAKRPEAIALVHDERSMTYRELNNQAIHLALKLTGLGVEPGDNVAILLVRSFELIIAQLAILKVGAAYVPIDVKAPVDRQVYIVQDSGTKLLITNRNMDVPVQIQMPLLHVNADEKIFDETQDALDSLLFSSVSSDATAYIMYTSGSTGLPKGVAAPHRGIARLAINNGYADIGSDDH</sequence>
<dbReference type="PANTHER" id="PTHR45527:SF1">
    <property type="entry name" value="FATTY ACID SYNTHASE"/>
    <property type="match status" value="1"/>
</dbReference>
<dbReference type="Pfam" id="PF00501">
    <property type="entry name" value="AMP-binding"/>
    <property type="match status" value="2"/>
</dbReference>
<dbReference type="FunFam" id="3.40.50.12780:FF:000012">
    <property type="entry name" value="Non-ribosomal peptide synthetase"/>
    <property type="match status" value="1"/>
</dbReference>
<dbReference type="PROSITE" id="PS00012">
    <property type="entry name" value="PHOSPHOPANTETHEINE"/>
    <property type="match status" value="1"/>
</dbReference>
<dbReference type="InterPro" id="IPR006162">
    <property type="entry name" value="Ppantetheine_attach_site"/>
</dbReference>
<gene>
    <name evidence="6" type="ORF">BGZ80_005182</name>
</gene>
<dbReference type="Pfam" id="PF00550">
    <property type="entry name" value="PP-binding"/>
    <property type="match status" value="1"/>
</dbReference>
<dbReference type="InterPro" id="IPR042099">
    <property type="entry name" value="ANL_N_sf"/>
</dbReference>
<dbReference type="InterPro" id="IPR036736">
    <property type="entry name" value="ACP-like_sf"/>
</dbReference>
<dbReference type="CDD" id="cd12117">
    <property type="entry name" value="A_NRPS_Srf_like"/>
    <property type="match status" value="1"/>
</dbReference>